<protein>
    <submittedName>
        <fullName evidence="2">Uncharacterized protein</fullName>
    </submittedName>
</protein>
<feature type="transmembrane region" description="Helical" evidence="1">
    <location>
        <begin position="12"/>
        <end position="28"/>
    </location>
</feature>
<evidence type="ECO:0000256" key="1">
    <source>
        <dbReference type="SAM" id="Phobius"/>
    </source>
</evidence>
<organism evidence="2 3">
    <name type="scientific">Desmospora activa DSM 45169</name>
    <dbReference type="NCBI Taxonomy" id="1121389"/>
    <lineage>
        <taxon>Bacteria</taxon>
        <taxon>Bacillati</taxon>
        <taxon>Bacillota</taxon>
        <taxon>Bacilli</taxon>
        <taxon>Bacillales</taxon>
        <taxon>Thermoactinomycetaceae</taxon>
        <taxon>Desmospora</taxon>
    </lineage>
</organism>
<dbReference type="EMBL" id="PZZP01000002">
    <property type="protein sequence ID" value="PTM56845.1"/>
    <property type="molecule type" value="Genomic_DNA"/>
</dbReference>
<accession>A0A2T4Z4R4</accession>
<keyword evidence="1" id="KW-0472">Membrane</keyword>
<dbReference type="AlphaFoldDB" id="A0A2T4Z4R4"/>
<evidence type="ECO:0000313" key="2">
    <source>
        <dbReference type="EMBL" id="PTM56845.1"/>
    </source>
</evidence>
<keyword evidence="1" id="KW-0812">Transmembrane</keyword>
<keyword evidence="3" id="KW-1185">Reference proteome</keyword>
<evidence type="ECO:0000313" key="3">
    <source>
        <dbReference type="Proteomes" id="UP000241639"/>
    </source>
</evidence>
<gene>
    <name evidence="2" type="ORF">C8J48_3170</name>
</gene>
<keyword evidence="1" id="KW-1133">Transmembrane helix</keyword>
<sequence>MWDLLSRLFRHLWQGFLVFGPVMLAHWLQNRQRRKKSDTRRHGDQTSKH</sequence>
<reference evidence="2 3" key="1">
    <citation type="submission" date="2018-04" db="EMBL/GenBank/DDBJ databases">
        <title>Genomic Encyclopedia of Archaeal and Bacterial Type Strains, Phase II (KMG-II): from individual species to whole genera.</title>
        <authorList>
            <person name="Goeker M."/>
        </authorList>
    </citation>
    <scope>NUCLEOTIDE SEQUENCE [LARGE SCALE GENOMIC DNA]</scope>
    <source>
        <strain evidence="2 3">DSM 45169</strain>
    </source>
</reference>
<comment type="caution">
    <text evidence="2">The sequence shown here is derived from an EMBL/GenBank/DDBJ whole genome shotgun (WGS) entry which is preliminary data.</text>
</comment>
<proteinExistence type="predicted"/>
<name>A0A2T4Z4R4_9BACL</name>
<dbReference type="Proteomes" id="UP000241639">
    <property type="component" value="Unassembled WGS sequence"/>
</dbReference>